<evidence type="ECO:0000313" key="5">
    <source>
        <dbReference type="Proteomes" id="UP001159659"/>
    </source>
</evidence>
<reference evidence="2 4" key="1">
    <citation type="submission" date="2021-11" db="EMBL/GenBank/DDBJ databases">
        <authorList>
            <person name="Islam A."/>
            <person name="Islam S."/>
            <person name="Flora M.S."/>
            <person name="Rahman M."/>
            <person name="Ziaur R.M."/>
            <person name="Epstein J.H."/>
            <person name="Hassan M."/>
            <person name="Klassen M."/>
            <person name="Woodard K."/>
            <person name="Webb A."/>
            <person name="Webby R.J."/>
            <person name="El Zowalaty M.E."/>
        </authorList>
    </citation>
    <scope>NUCLEOTIDE SEQUENCE [LARGE SCALE GENOMIC DNA]</scope>
    <source>
        <strain evidence="2">Pf1</strain>
    </source>
</reference>
<evidence type="ECO:0000313" key="2">
    <source>
        <dbReference type="EMBL" id="CAH0492096.1"/>
    </source>
</evidence>
<evidence type="ECO:0000313" key="3">
    <source>
        <dbReference type="EMBL" id="CAI5729036.1"/>
    </source>
</evidence>
<organism evidence="3 5">
    <name type="scientific">Peronospora farinosa</name>
    <dbReference type="NCBI Taxonomy" id="134698"/>
    <lineage>
        <taxon>Eukaryota</taxon>
        <taxon>Sar</taxon>
        <taxon>Stramenopiles</taxon>
        <taxon>Oomycota</taxon>
        <taxon>Peronosporomycetes</taxon>
        <taxon>Peronosporales</taxon>
        <taxon>Peronosporaceae</taxon>
        <taxon>Peronospora</taxon>
    </lineage>
</organism>
<reference evidence="3" key="2">
    <citation type="submission" date="2022-12" db="EMBL/GenBank/DDBJ databases">
        <authorList>
            <person name="Webb A."/>
        </authorList>
    </citation>
    <scope>NUCLEOTIDE SEQUENCE</scope>
    <source>
        <strain evidence="3">Pf2</strain>
    </source>
</reference>
<evidence type="ECO:0000313" key="4">
    <source>
        <dbReference type="Proteomes" id="UP001157938"/>
    </source>
</evidence>
<feature type="coiled-coil region" evidence="1">
    <location>
        <begin position="61"/>
        <end position="121"/>
    </location>
</feature>
<dbReference type="EMBL" id="CAKLBC010001460">
    <property type="protein sequence ID" value="CAH0492096.1"/>
    <property type="molecule type" value="Genomic_DNA"/>
</dbReference>
<comment type="caution">
    <text evidence="3">The sequence shown here is derived from an EMBL/GenBank/DDBJ whole genome shotgun (WGS) entry which is preliminary data.</text>
</comment>
<name>A0AAV0TX51_9STRA</name>
<evidence type="ECO:0000256" key="1">
    <source>
        <dbReference type="SAM" id="Coils"/>
    </source>
</evidence>
<keyword evidence="4" id="KW-1185">Reference proteome</keyword>
<dbReference type="Proteomes" id="UP001159659">
    <property type="component" value="Unassembled WGS sequence"/>
</dbReference>
<proteinExistence type="predicted"/>
<protein>
    <submittedName>
        <fullName evidence="3">Uncharacterized protein</fullName>
    </submittedName>
</protein>
<dbReference type="Proteomes" id="UP001157938">
    <property type="component" value="Unassembled WGS sequence"/>
</dbReference>
<dbReference type="EMBL" id="CANTFK010000822">
    <property type="protein sequence ID" value="CAI5729036.1"/>
    <property type="molecule type" value="Genomic_DNA"/>
</dbReference>
<gene>
    <name evidence="2" type="ORF">PFR001_LOCUS7318</name>
    <name evidence="3" type="ORF">PFR002_LOCUS5940</name>
</gene>
<dbReference type="AlphaFoldDB" id="A0AAV0TX51"/>
<accession>A0AAV0TX51</accession>
<keyword evidence="1" id="KW-0175">Coiled coil</keyword>
<sequence length="406" mass="45477">MDSKDSSIRFDDIDSTSQTITKRLRSSLIHDDISAALNETKRPRGRPQMSDKAALTATHELRLLRLQVGSMEEELRGLQSKWHKHLPDARILATAKQSAHKKRAVAQIQATQMELQEMILQQQLMFATLQTAIFRAPLHSSGQDILKSLHFNTQFGRDTVERSKTLMVHNERSRATVPSMMKRFTTMAVNKVLALQDKDGPVNRPMLPISQIDVTGCKDYTLVSSVFMSEIPHSSLENVYAAALAYHDAISTIMKRHFGVNAELTRLNSIDAPAAYWLLDLDGGGIPSTVKHIMCSELTPSHGMIHLDAVIDDPLHPVSQTSKLKFGISGLTLTPRKDRTGKIVAVTLRWVVLYRYKMLPDDPALRKDLDLNRPILNGDLITASVCTYLQQLKQRQKSEGHSNNSS</sequence>